<accession>A0A060T909</accession>
<organism evidence="2">
    <name type="scientific">Blastobotrys adeninivorans</name>
    <name type="common">Yeast</name>
    <name type="synonym">Arxula adeninivorans</name>
    <dbReference type="NCBI Taxonomy" id="409370"/>
    <lineage>
        <taxon>Eukaryota</taxon>
        <taxon>Fungi</taxon>
        <taxon>Dikarya</taxon>
        <taxon>Ascomycota</taxon>
        <taxon>Saccharomycotina</taxon>
        <taxon>Dipodascomycetes</taxon>
        <taxon>Dipodascales</taxon>
        <taxon>Trichomonascaceae</taxon>
        <taxon>Blastobotrys</taxon>
    </lineage>
</organism>
<name>A0A060T909_BLAAD</name>
<evidence type="ECO:0000256" key="1">
    <source>
        <dbReference type="SAM" id="MobiDB-lite"/>
    </source>
</evidence>
<dbReference type="AlphaFoldDB" id="A0A060T909"/>
<gene>
    <name evidence="2" type="ORF">GNLVRS02_ARAD1D15136g</name>
</gene>
<sequence>MKVSCPKLFKRRPKRSRSQQSEVLPPLNEDPAPQDLPPAPTPSSLEKETFEESIAQLSPYYDDSEKSVARMLQFIESSPKTYESHYTDALAEPQDMQWTGDTLTSELPTEDSAFRLYQRIATINPYRDYCYTDTSPSTNQANGIAITT</sequence>
<proteinExistence type="predicted"/>
<reference evidence="2" key="1">
    <citation type="submission" date="2014-02" db="EMBL/GenBank/DDBJ databases">
        <authorList>
            <person name="Genoscope - CEA"/>
        </authorList>
    </citation>
    <scope>NUCLEOTIDE SEQUENCE</scope>
    <source>
        <strain evidence="2">LS3</strain>
    </source>
</reference>
<protein>
    <submittedName>
        <fullName evidence="2">ARAD1D15136p</fullName>
    </submittedName>
</protein>
<reference evidence="2" key="2">
    <citation type="submission" date="2014-06" db="EMBL/GenBank/DDBJ databases">
        <title>The complete genome of Blastobotrys (Arxula) adeninivorans LS3 - a yeast of biotechnological interest.</title>
        <authorList>
            <person name="Kunze G."/>
            <person name="Gaillardin C."/>
            <person name="Czernicka M."/>
            <person name="Durrens P."/>
            <person name="Martin T."/>
            <person name="Boer E."/>
            <person name="Gabaldon T."/>
            <person name="Cruz J."/>
            <person name="Talla E."/>
            <person name="Marck C."/>
            <person name="Goffeau A."/>
            <person name="Barbe V."/>
            <person name="Baret P."/>
            <person name="Baronian K."/>
            <person name="Beier S."/>
            <person name="Bleykasten C."/>
            <person name="Bode R."/>
            <person name="Casaregola S."/>
            <person name="Despons L."/>
            <person name="Fairhead C."/>
            <person name="Giersberg M."/>
            <person name="Gierski P."/>
            <person name="Hahnel U."/>
            <person name="Hartmann A."/>
            <person name="Jankowska D."/>
            <person name="Jubin C."/>
            <person name="Jung P."/>
            <person name="Lafontaine I."/>
            <person name="Leh-Louis V."/>
            <person name="Lemaire M."/>
            <person name="Marcet-Houben M."/>
            <person name="Mascher M."/>
            <person name="Morel G."/>
            <person name="Richard G.-F."/>
            <person name="Riechen J."/>
            <person name="Sacerdot C."/>
            <person name="Sarkar A."/>
            <person name="Savel G."/>
            <person name="Schacherer J."/>
            <person name="Sherman D."/>
            <person name="Straub M.-L."/>
            <person name="Stein N."/>
            <person name="Thierry A."/>
            <person name="Trautwein-Schult A."/>
            <person name="Westhof E."/>
            <person name="Worch S."/>
            <person name="Dujon B."/>
            <person name="Souciet J.-L."/>
            <person name="Wincker P."/>
            <person name="Scholz U."/>
            <person name="Neuveglise N."/>
        </authorList>
    </citation>
    <scope>NUCLEOTIDE SEQUENCE</scope>
    <source>
        <strain evidence="2">LS3</strain>
    </source>
</reference>
<feature type="region of interest" description="Disordered" evidence="1">
    <location>
        <begin position="1"/>
        <end position="49"/>
    </location>
</feature>
<feature type="compositionally biased region" description="Basic residues" evidence="1">
    <location>
        <begin position="8"/>
        <end position="17"/>
    </location>
</feature>
<dbReference type="EMBL" id="HG937694">
    <property type="protein sequence ID" value="CDP37600.1"/>
    <property type="molecule type" value="Genomic_DNA"/>
</dbReference>
<evidence type="ECO:0000313" key="2">
    <source>
        <dbReference type="EMBL" id="CDP37600.1"/>
    </source>
</evidence>